<dbReference type="GO" id="GO:0050660">
    <property type="term" value="F:flavin adenine dinucleotide binding"/>
    <property type="evidence" value="ECO:0007669"/>
    <property type="project" value="InterPro"/>
</dbReference>
<keyword evidence="9" id="KW-1185">Reference proteome</keyword>
<dbReference type="InterPro" id="IPR029058">
    <property type="entry name" value="AB_hydrolase_fold"/>
</dbReference>
<name>A0A8E2ELP5_9PEZI</name>
<dbReference type="InterPro" id="IPR036188">
    <property type="entry name" value="FAD/NAD-bd_sf"/>
</dbReference>
<dbReference type="PROSITE" id="PS00623">
    <property type="entry name" value="GMC_OXRED_1"/>
    <property type="match status" value="1"/>
</dbReference>
<gene>
    <name evidence="8" type="ORF">K432DRAFT_438727</name>
</gene>
<sequence length="1277" mass="140177">MTYKPESTPLHRRRLLADSSVVIPPDLETATFLNRGNGAPRSNTSHERHRGYKNTCNPDPQNTRYPCISRPVEFIRHTYDVVVIGSGYGGGVAASRMARGRKSVCVLERGKERWPGEYPSTFKAAKDEFHTTGDFVPEGLHGAPIEQGNPTGLFHLIAGAGQYAFVGNGLGGGSLINANVFLRPDQATLNLNEWPAEIRSQGSLDNGYRRAEDMLEPETYPEDFPELHKLKILEEQANILGLGHRFRRVPQTTRFKHGPNNTGVQMQASGLTGQDSTGCNDGSKTTTLVTYLSDAWNWGAELFCECEVRYIQKHPEEGYLVYFAWHGCKRGKFKEQFYHNLMWVHAKQFVFLGAGTIGTSEIMLRSKQLGLRMSDRVGKNISGNGDLLSFGYNLDRNVNSLGRESPLPGFPVGPTITGMIDCRDKANAFDRFVIQEGASPGALAHLCQPMMQILPPSRSPPGLTISKRVRRFLSTLGSRVLGPYYAHGSVEKTQIYLVMGHDGNQASLTLKNDKPHLDFLGVGRSEYIEKVNSLLAKITNGMGGDLVDNLYYSALNKGEITVHPIGGMNMSSDGTASRGATTHLGEVLTGDGSSYYDGLIVVDGAAVPTSLGINPLATITALAERSVELVAGKRGIKIDYDTRNGLLDLWGNPQYPIMDDQPSAWEPKGMSNQKKGIEFTEVMKGFIHLGNDIDDFEVAAFKAESDCALARLFLSVRIPDTEKFISSSEHRGIATGTFSSGLPGSPFNILRGDFRLFRTDANVPDQSNMIYEFDMVGANGDTIHFHGQKNLGPSSALSPLETWKATSTLYVTLKAQDGSLIGKGILHIEASDLLDELRSLNPTGSNLLARCQSALMFLSYFLRQVLRAFLAPFIPLEYPGKKTPEDLPKVAADEIITVTADDGVQTKMRRWEPTANEGGEIFDVLMIPGASVDHNIFALPTIKTNAIEYFTAAGYRCWVLTPRFGITPVARVGFSAFDARLDVLAALSAIRNLQSSPSKIYVIAHCVGSLAFSLGLMDGKIPTSWIRGITISQVFLHPIPGLINYLKGGLPVAPTTLFSALAGDWLNFTSSTHDTLFQRSLNQLLRFYPVGSAAEICASAACHRLSLVYGRLWNHANLNVATHAQLHRWFNGVSMTTLAHLVSMSRAETLLSPTGVDLVTESNIERLRDIPIFLFSGKENVVWRAESTLKSYTVLRERFGEGEGRVERMQFEGRGHLDCWMSEGAVEVWEAVRRRVDGVCGVRREEGEGDVGMGLNDGGGDVREDYSSQKLSPEGEL</sequence>
<evidence type="ECO:0000256" key="2">
    <source>
        <dbReference type="ARBA" id="ARBA00022630"/>
    </source>
</evidence>
<evidence type="ECO:0000256" key="6">
    <source>
        <dbReference type="SAM" id="MobiDB-lite"/>
    </source>
</evidence>
<feature type="region of interest" description="Disordered" evidence="6">
    <location>
        <begin position="32"/>
        <end position="57"/>
    </location>
</feature>
<dbReference type="Pfam" id="PF00732">
    <property type="entry name" value="GMC_oxred_N"/>
    <property type="match status" value="1"/>
</dbReference>
<evidence type="ECO:0000256" key="4">
    <source>
        <dbReference type="ARBA" id="ARBA00023002"/>
    </source>
</evidence>
<dbReference type="GO" id="GO:0016614">
    <property type="term" value="F:oxidoreductase activity, acting on CH-OH group of donors"/>
    <property type="evidence" value="ECO:0007669"/>
    <property type="project" value="InterPro"/>
</dbReference>
<feature type="region of interest" description="Disordered" evidence="6">
    <location>
        <begin position="1247"/>
        <end position="1277"/>
    </location>
</feature>
<dbReference type="SUPFAM" id="SSF53474">
    <property type="entry name" value="alpha/beta-Hydrolases"/>
    <property type="match status" value="1"/>
</dbReference>
<dbReference type="EMBL" id="KV744808">
    <property type="protein sequence ID" value="OCK86181.1"/>
    <property type="molecule type" value="Genomic_DNA"/>
</dbReference>
<evidence type="ECO:0000256" key="3">
    <source>
        <dbReference type="ARBA" id="ARBA00022827"/>
    </source>
</evidence>
<dbReference type="InterPro" id="IPR052542">
    <property type="entry name" value="Cholesterol_Oxidase"/>
</dbReference>
<accession>A0A8E2ELP5</accession>
<dbReference type="PANTHER" id="PTHR47470">
    <property type="entry name" value="CHOLESTEROL OXIDASE"/>
    <property type="match status" value="1"/>
</dbReference>
<feature type="domain" description="Glucose-methanol-choline oxidoreductase N-terminal" evidence="7">
    <location>
        <begin position="167"/>
        <end position="190"/>
    </location>
</feature>
<evidence type="ECO:0000256" key="5">
    <source>
        <dbReference type="RuleBase" id="RU003968"/>
    </source>
</evidence>
<keyword evidence="4" id="KW-0560">Oxidoreductase</keyword>
<dbReference type="AlphaFoldDB" id="A0A8E2ELP5"/>
<reference evidence="8 9" key="1">
    <citation type="journal article" date="2016" name="Nat. Commun.">
        <title>Ectomycorrhizal ecology is imprinted in the genome of the dominant symbiotic fungus Cenococcum geophilum.</title>
        <authorList>
            <consortium name="DOE Joint Genome Institute"/>
            <person name="Peter M."/>
            <person name="Kohler A."/>
            <person name="Ohm R.A."/>
            <person name="Kuo A."/>
            <person name="Krutzmann J."/>
            <person name="Morin E."/>
            <person name="Arend M."/>
            <person name="Barry K.W."/>
            <person name="Binder M."/>
            <person name="Choi C."/>
            <person name="Clum A."/>
            <person name="Copeland A."/>
            <person name="Grisel N."/>
            <person name="Haridas S."/>
            <person name="Kipfer T."/>
            <person name="LaButti K."/>
            <person name="Lindquist E."/>
            <person name="Lipzen A."/>
            <person name="Maire R."/>
            <person name="Meier B."/>
            <person name="Mihaltcheva S."/>
            <person name="Molinier V."/>
            <person name="Murat C."/>
            <person name="Poggeler S."/>
            <person name="Quandt C.A."/>
            <person name="Sperisen C."/>
            <person name="Tritt A."/>
            <person name="Tisserant E."/>
            <person name="Crous P.W."/>
            <person name="Henrissat B."/>
            <person name="Nehls U."/>
            <person name="Egli S."/>
            <person name="Spatafora J.W."/>
            <person name="Grigoriev I.V."/>
            <person name="Martin F.M."/>
        </authorList>
    </citation>
    <scope>NUCLEOTIDE SEQUENCE [LARGE SCALE GENOMIC DNA]</scope>
    <source>
        <strain evidence="8 9">CBS 459.81</strain>
    </source>
</reference>
<dbReference type="PANTHER" id="PTHR47470:SF1">
    <property type="entry name" value="FAD-DEPENDENT OXIDOREDUCTASE 2 FAD BINDING DOMAIN-CONTAINING PROTEIN"/>
    <property type="match status" value="1"/>
</dbReference>
<comment type="similarity">
    <text evidence="5">Belongs to the GMC oxidoreductase family.</text>
</comment>
<evidence type="ECO:0000313" key="9">
    <source>
        <dbReference type="Proteomes" id="UP000250266"/>
    </source>
</evidence>
<proteinExistence type="inferred from homology"/>
<evidence type="ECO:0000259" key="7">
    <source>
        <dbReference type="PROSITE" id="PS00623"/>
    </source>
</evidence>
<protein>
    <submittedName>
        <fullName evidence="8">FAD/NAD(P)-binding domain-containing protein</fullName>
    </submittedName>
</protein>
<evidence type="ECO:0000313" key="8">
    <source>
        <dbReference type="EMBL" id="OCK86181.1"/>
    </source>
</evidence>
<keyword evidence="2 5" id="KW-0285">Flavoprotein</keyword>
<feature type="compositionally biased region" description="Gly residues" evidence="6">
    <location>
        <begin position="1250"/>
        <end position="1259"/>
    </location>
</feature>
<dbReference type="SUPFAM" id="SSF51905">
    <property type="entry name" value="FAD/NAD(P)-binding domain"/>
    <property type="match status" value="1"/>
</dbReference>
<evidence type="ECO:0000256" key="1">
    <source>
        <dbReference type="ARBA" id="ARBA00001974"/>
    </source>
</evidence>
<comment type="cofactor">
    <cofactor evidence="1">
        <name>FAD</name>
        <dbReference type="ChEBI" id="CHEBI:57692"/>
    </cofactor>
</comment>
<dbReference type="OrthoDB" id="9974421at2759"/>
<keyword evidence="3 5" id="KW-0274">FAD</keyword>
<dbReference type="Proteomes" id="UP000250266">
    <property type="component" value="Unassembled WGS sequence"/>
</dbReference>
<dbReference type="Gene3D" id="3.50.50.60">
    <property type="entry name" value="FAD/NAD(P)-binding domain"/>
    <property type="match status" value="3"/>
</dbReference>
<dbReference type="InterPro" id="IPR000172">
    <property type="entry name" value="GMC_OxRdtase_N"/>
</dbReference>
<organism evidence="8 9">
    <name type="scientific">Lepidopterella palustris CBS 459.81</name>
    <dbReference type="NCBI Taxonomy" id="1314670"/>
    <lineage>
        <taxon>Eukaryota</taxon>
        <taxon>Fungi</taxon>
        <taxon>Dikarya</taxon>
        <taxon>Ascomycota</taxon>
        <taxon>Pezizomycotina</taxon>
        <taxon>Dothideomycetes</taxon>
        <taxon>Pleosporomycetidae</taxon>
        <taxon>Mytilinidiales</taxon>
        <taxon>Argynnaceae</taxon>
        <taxon>Lepidopterella</taxon>
    </lineage>
</organism>
<dbReference type="Gene3D" id="3.40.50.1820">
    <property type="entry name" value="alpha/beta hydrolase"/>
    <property type="match status" value="1"/>
</dbReference>